<evidence type="ECO:0000313" key="2">
    <source>
        <dbReference type="Proteomes" id="UP000001007"/>
    </source>
</evidence>
<organism evidence="1 2">
    <name type="scientific">Chlorobaculum tepidum (strain ATCC 49652 / DSM 12025 / NBRC 103806 / TLS)</name>
    <name type="common">Chlorobium tepidum</name>
    <dbReference type="NCBI Taxonomy" id="194439"/>
    <lineage>
        <taxon>Bacteria</taxon>
        <taxon>Pseudomonadati</taxon>
        <taxon>Chlorobiota</taxon>
        <taxon>Chlorobiia</taxon>
        <taxon>Chlorobiales</taxon>
        <taxon>Chlorobiaceae</taxon>
        <taxon>Chlorobaculum</taxon>
    </lineage>
</organism>
<accession>Q8KAY3</accession>
<sequence>MMLIPYPFGLHESMYVSSNENTETILCIDLRFLQPKSTPNVTRHFKAAR</sequence>
<dbReference type="AlphaFoldDB" id="Q8KAY3"/>
<evidence type="ECO:0000313" key="1">
    <source>
        <dbReference type="EMBL" id="AAM73234.1"/>
    </source>
</evidence>
<reference evidence="1 2" key="1">
    <citation type="journal article" date="2002" name="Proc. Natl. Acad. Sci. U.S.A.">
        <title>The complete genome sequence of Chlorobium tepidum TLS, a photosynthetic, anaerobic, green-sulfur bacterium.</title>
        <authorList>
            <person name="Eisen J.A."/>
            <person name="Nelson K.E."/>
            <person name="Paulsen I.T."/>
            <person name="Heidelberg J.F."/>
            <person name="Wu M."/>
            <person name="Dodson R.J."/>
            <person name="Deboy R."/>
            <person name="Gwinn M.L."/>
            <person name="Nelson W.C."/>
            <person name="Haft D.H."/>
            <person name="Hickey E.K."/>
            <person name="Peterson J.D."/>
            <person name="Durkin A.S."/>
            <person name="Kolonay J.L."/>
            <person name="Yang F."/>
            <person name="Holt I."/>
            <person name="Umayam L.A."/>
            <person name="Mason T."/>
            <person name="Brenner M."/>
            <person name="Shea T.P."/>
            <person name="Parksey D."/>
            <person name="Nierman W.C."/>
            <person name="Feldblyum T.V."/>
            <person name="Hansen C.L."/>
            <person name="Craven M.B."/>
            <person name="Radune D."/>
            <person name="Vamathevan J."/>
            <person name="Khouri H."/>
            <person name="White O."/>
            <person name="Gruber T.M."/>
            <person name="Ketchum K.A."/>
            <person name="Venter J.C."/>
            <person name="Tettelin H."/>
            <person name="Bryant D.A."/>
            <person name="Fraser C.M."/>
        </authorList>
    </citation>
    <scope>NUCLEOTIDE SEQUENCE [LARGE SCALE GENOMIC DNA]</scope>
    <source>
        <strain evidence="2">ATCC 49652 / DSM 12025 / NBRC 103806 / TLS</strain>
    </source>
</reference>
<protein>
    <submittedName>
        <fullName evidence="1">Uncharacterized protein</fullName>
    </submittedName>
</protein>
<proteinExistence type="predicted"/>
<keyword evidence="2" id="KW-1185">Reference proteome</keyword>
<dbReference type="EMBL" id="AE006470">
    <property type="protein sequence ID" value="AAM73234.1"/>
    <property type="molecule type" value="Genomic_DNA"/>
</dbReference>
<dbReference type="HOGENOM" id="CLU_3133824_0_0_10"/>
<dbReference type="EnsemblBacteria" id="AAM73234">
    <property type="protein sequence ID" value="AAM73234"/>
    <property type="gene ID" value="CT2017"/>
</dbReference>
<name>Q8KAY3_CHLTE</name>
<gene>
    <name evidence="1" type="ordered locus">CT2017</name>
</gene>
<dbReference type="KEGG" id="cte:CT2017"/>
<dbReference type="Proteomes" id="UP000001007">
    <property type="component" value="Chromosome"/>
</dbReference>